<evidence type="ECO:0000256" key="4">
    <source>
        <dbReference type="ARBA" id="ARBA00023098"/>
    </source>
</evidence>
<keyword evidence="4" id="KW-0443">Lipid metabolism</keyword>
<evidence type="ECO:0000256" key="1">
    <source>
        <dbReference type="ARBA" id="ARBA00006538"/>
    </source>
</evidence>
<sequence length="320" mass="36706">MKEDRGMGKPVNNGPFLLDPDSDNVLLNKYLNLEKIEKNLYRSTFQEVNPGGRKNVFGGQLIGLGVMAAGDTVESEYHLHSLHCYFLKGGLDQPILFQVEATREGSTYCSRSVKAIQNGFTLFTMQCSFKKPESDSFEHQFKMPDVPKPDELKNTSQLVQDWIDDRDLSDENIRGMLRIYRKVIDRATYEIRPIYPERFRHETGLEPRECVWIRAKKPLGDDPHLNKSVAAYYSDMHISIVSSYPKPRIPGSFKFLTSSLDHSVWFHHPFRLDDWLLYEVESPHTANGRGFGVGRFWSPDGKLVMSVAQEGMIRTLKAKL</sequence>
<dbReference type="InterPro" id="IPR029069">
    <property type="entry name" value="HotDog_dom_sf"/>
</dbReference>
<dbReference type="EMBL" id="JAZGQO010000006">
    <property type="protein sequence ID" value="KAK6186417.1"/>
    <property type="molecule type" value="Genomic_DNA"/>
</dbReference>
<dbReference type="PANTHER" id="PTHR11066">
    <property type="entry name" value="ACYL-COA THIOESTERASE"/>
    <property type="match status" value="1"/>
</dbReference>
<dbReference type="SUPFAM" id="SSF54637">
    <property type="entry name" value="Thioesterase/thiol ester dehydrase-isomerase"/>
    <property type="match status" value="2"/>
</dbReference>
<dbReference type="GO" id="GO:0006637">
    <property type="term" value="P:acyl-CoA metabolic process"/>
    <property type="evidence" value="ECO:0007669"/>
    <property type="project" value="InterPro"/>
</dbReference>
<feature type="domain" description="Acyl-CoA thioesterase 2 C-terminal" evidence="5">
    <location>
        <begin position="208"/>
        <end position="312"/>
    </location>
</feature>
<keyword evidence="3" id="KW-0378">Hydrolase</keyword>
<name>A0AAN8PV69_PATCE</name>
<keyword evidence="8" id="KW-1185">Reference proteome</keyword>
<dbReference type="AlphaFoldDB" id="A0AAN8PV69"/>
<dbReference type="InterPro" id="IPR003703">
    <property type="entry name" value="Acyl_CoA_thio"/>
</dbReference>
<protein>
    <recommendedName>
        <fullName evidence="9">Acyl-CoA thioesterase II</fullName>
    </recommendedName>
</protein>
<evidence type="ECO:0000256" key="3">
    <source>
        <dbReference type="ARBA" id="ARBA00022801"/>
    </source>
</evidence>
<comment type="similarity">
    <text evidence="1">Belongs to the C/M/P thioester hydrolase family.</text>
</comment>
<feature type="domain" description="Acyl-CoA thioesterase-like N-terminal HotDog" evidence="6">
    <location>
        <begin position="55"/>
        <end position="129"/>
    </location>
</feature>
<evidence type="ECO:0000313" key="7">
    <source>
        <dbReference type="EMBL" id="KAK6186417.1"/>
    </source>
</evidence>
<dbReference type="CDD" id="cd03445">
    <property type="entry name" value="Thioesterase_II_repeat2"/>
    <property type="match status" value="1"/>
</dbReference>
<reference evidence="7 8" key="1">
    <citation type="submission" date="2024-01" db="EMBL/GenBank/DDBJ databases">
        <title>The genome of the rayed Mediterranean limpet Patella caerulea (Linnaeus, 1758).</title>
        <authorList>
            <person name="Anh-Thu Weber A."/>
            <person name="Halstead-Nussloch G."/>
        </authorList>
    </citation>
    <scope>NUCLEOTIDE SEQUENCE [LARGE SCALE GENOMIC DNA]</scope>
    <source>
        <strain evidence="7">AATW-2023a</strain>
        <tissue evidence="7">Whole specimen</tissue>
    </source>
</reference>
<organism evidence="7 8">
    <name type="scientific">Patella caerulea</name>
    <name type="common">Rayed Mediterranean limpet</name>
    <dbReference type="NCBI Taxonomy" id="87958"/>
    <lineage>
        <taxon>Eukaryota</taxon>
        <taxon>Metazoa</taxon>
        <taxon>Spiralia</taxon>
        <taxon>Lophotrochozoa</taxon>
        <taxon>Mollusca</taxon>
        <taxon>Gastropoda</taxon>
        <taxon>Patellogastropoda</taxon>
        <taxon>Patelloidea</taxon>
        <taxon>Patellidae</taxon>
        <taxon>Patella</taxon>
    </lineage>
</organism>
<evidence type="ECO:0000259" key="5">
    <source>
        <dbReference type="Pfam" id="PF02551"/>
    </source>
</evidence>
<dbReference type="CDD" id="cd03444">
    <property type="entry name" value="Thioesterase_II_repeat1"/>
    <property type="match status" value="1"/>
</dbReference>
<dbReference type="GO" id="GO:0009062">
    <property type="term" value="P:fatty acid catabolic process"/>
    <property type="evidence" value="ECO:0007669"/>
    <property type="project" value="TreeGrafter"/>
</dbReference>
<dbReference type="GO" id="GO:0005782">
    <property type="term" value="C:peroxisomal matrix"/>
    <property type="evidence" value="ECO:0007669"/>
    <property type="project" value="TreeGrafter"/>
</dbReference>
<dbReference type="Proteomes" id="UP001347796">
    <property type="component" value="Unassembled WGS sequence"/>
</dbReference>
<dbReference type="GO" id="GO:0047617">
    <property type="term" value="F:fatty acyl-CoA hydrolase activity"/>
    <property type="evidence" value="ECO:0007669"/>
    <property type="project" value="InterPro"/>
</dbReference>
<dbReference type="InterPro" id="IPR049449">
    <property type="entry name" value="TesB_ACOT8-like_N"/>
</dbReference>
<dbReference type="Pfam" id="PF13622">
    <property type="entry name" value="4HBT_3"/>
    <property type="match status" value="1"/>
</dbReference>
<evidence type="ECO:0000259" key="6">
    <source>
        <dbReference type="Pfam" id="PF13622"/>
    </source>
</evidence>
<accession>A0AAN8PV69</accession>
<dbReference type="Pfam" id="PF02551">
    <property type="entry name" value="Acyl_CoA_thio"/>
    <property type="match status" value="1"/>
</dbReference>
<dbReference type="FunFam" id="2.40.160.210:FF:000001">
    <property type="entry name" value="Acyl-CoA thioesterase II"/>
    <property type="match status" value="1"/>
</dbReference>
<evidence type="ECO:0000313" key="8">
    <source>
        <dbReference type="Proteomes" id="UP001347796"/>
    </source>
</evidence>
<comment type="subunit">
    <text evidence="2">Homotetramer.</text>
</comment>
<comment type="caution">
    <text evidence="7">The sequence shown here is derived from an EMBL/GenBank/DDBJ whole genome shotgun (WGS) entry which is preliminary data.</text>
</comment>
<proteinExistence type="inferred from homology"/>
<dbReference type="InterPro" id="IPR025652">
    <property type="entry name" value="TesB_C"/>
</dbReference>
<evidence type="ECO:0008006" key="9">
    <source>
        <dbReference type="Google" id="ProtNLM"/>
    </source>
</evidence>
<gene>
    <name evidence="7" type="ORF">SNE40_008456</name>
</gene>
<dbReference type="PANTHER" id="PTHR11066:SF34">
    <property type="entry name" value="ACYL-COENZYME A THIOESTERASE 8"/>
    <property type="match status" value="1"/>
</dbReference>
<dbReference type="InterPro" id="IPR042171">
    <property type="entry name" value="Acyl-CoA_hotdog"/>
</dbReference>
<dbReference type="Gene3D" id="2.40.160.210">
    <property type="entry name" value="Acyl-CoA thioesterase, double hotdog domain"/>
    <property type="match status" value="1"/>
</dbReference>
<evidence type="ECO:0000256" key="2">
    <source>
        <dbReference type="ARBA" id="ARBA00011881"/>
    </source>
</evidence>